<protein>
    <submittedName>
        <fullName evidence="1">OsmC family peroxiredoxin</fullName>
    </submittedName>
</protein>
<name>A0ABM6T3Y5_9ACTN</name>
<evidence type="ECO:0000313" key="2">
    <source>
        <dbReference type="Proteomes" id="UP000238413"/>
    </source>
</evidence>
<gene>
    <name evidence="1" type="ORF">C4B68_38050</name>
</gene>
<evidence type="ECO:0000313" key="1">
    <source>
        <dbReference type="EMBL" id="AVH61662.1"/>
    </source>
</evidence>
<organism evidence="1 2">
    <name type="scientific">Streptomyces dengpaensis</name>
    <dbReference type="NCBI Taxonomy" id="2049881"/>
    <lineage>
        <taxon>Bacteria</taxon>
        <taxon>Bacillati</taxon>
        <taxon>Actinomycetota</taxon>
        <taxon>Actinomycetes</taxon>
        <taxon>Kitasatosporales</taxon>
        <taxon>Streptomycetaceae</taxon>
        <taxon>Streptomyces</taxon>
    </lineage>
</organism>
<dbReference type="EMBL" id="CP026652">
    <property type="protein sequence ID" value="AVH61662.1"/>
    <property type="molecule type" value="Genomic_DNA"/>
</dbReference>
<keyword evidence="2" id="KW-1185">Reference proteome</keyword>
<accession>A0ABM6T3Y5</accession>
<dbReference type="InterPro" id="IPR015946">
    <property type="entry name" value="KH_dom-like_a/b"/>
</dbReference>
<proteinExistence type="predicted"/>
<dbReference type="InterPro" id="IPR003718">
    <property type="entry name" value="OsmC/Ohr_fam"/>
</dbReference>
<dbReference type="InterPro" id="IPR036102">
    <property type="entry name" value="OsmC/Ohrsf"/>
</dbReference>
<dbReference type="PANTHER" id="PTHR39624">
    <property type="entry name" value="PROTEIN INVOLVED IN RIMO-MEDIATED BETA-METHYLTHIOLATION OF RIBOSOMAL PROTEIN S12 YCAO"/>
    <property type="match status" value="1"/>
</dbReference>
<dbReference type="SUPFAM" id="SSF82784">
    <property type="entry name" value="OsmC-like"/>
    <property type="match status" value="1"/>
</dbReference>
<dbReference type="Gene3D" id="3.30.300.20">
    <property type="match status" value="1"/>
</dbReference>
<dbReference type="Pfam" id="PF02566">
    <property type="entry name" value="OsmC"/>
    <property type="match status" value="1"/>
</dbReference>
<dbReference type="PANTHER" id="PTHR39624:SF2">
    <property type="entry name" value="OSMC-LIKE PROTEIN"/>
    <property type="match status" value="1"/>
</dbReference>
<sequence>MMARIVSVGEGEGQRLARSIAVGPHTLTADQPQPISTDTGPTPGELLLAALGSCTSMAVRAYADRHAWPLDQVDVAVRFDPQGQIIKNIRLTGDLEPARIKQLLAVAGRCPVQRLLTKAASVITVPTVVARPHTSRSQSLPQ</sequence>
<reference evidence="1 2" key="1">
    <citation type="submission" date="2018-02" db="EMBL/GenBank/DDBJ databases">
        <title>Complete genome sequence of Streptomyces dengpaensis, the producer of angucyclines.</title>
        <authorList>
            <person name="Yumei L."/>
        </authorList>
    </citation>
    <scope>NUCLEOTIDE SEQUENCE [LARGE SCALE GENOMIC DNA]</scope>
    <source>
        <strain evidence="1 2">XZHG99</strain>
    </source>
</reference>
<dbReference type="Proteomes" id="UP000238413">
    <property type="component" value="Chromosome"/>
</dbReference>